<dbReference type="SUPFAM" id="SSF75005">
    <property type="entry name" value="Arabinanase/levansucrase/invertase"/>
    <property type="match status" value="1"/>
</dbReference>
<reference evidence="2" key="1">
    <citation type="journal article" date="2019" name="Int. J. Syst. Evol. Microbiol.">
        <title>The Global Catalogue of Microorganisms (GCM) 10K type strain sequencing project: providing services to taxonomists for standard genome sequencing and annotation.</title>
        <authorList>
            <consortium name="The Broad Institute Genomics Platform"/>
            <consortium name="The Broad Institute Genome Sequencing Center for Infectious Disease"/>
            <person name="Wu L."/>
            <person name="Ma J."/>
        </authorList>
    </citation>
    <scope>NUCLEOTIDE SEQUENCE [LARGE SCALE GENOMIC DNA]</scope>
    <source>
        <strain evidence="2">NBRC 108565</strain>
    </source>
</reference>
<keyword evidence="2" id="KW-1185">Reference proteome</keyword>
<organism evidence="1 2">
    <name type="scientific">Paraoerskovia sediminicola</name>
    <dbReference type="NCBI Taxonomy" id="1138587"/>
    <lineage>
        <taxon>Bacteria</taxon>
        <taxon>Bacillati</taxon>
        <taxon>Actinomycetota</taxon>
        <taxon>Actinomycetes</taxon>
        <taxon>Micrococcales</taxon>
        <taxon>Cellulomonadaceae</taxon>
        <taxon>Paraoerskovia</taxon>
    </lineage>
</organism>
<name>A0ABN6XCK7_9CELL</name>
<accession>A0ABN6XCK7</accession>
<dbReference type="Proteomes" id="UP001321475">
    <property type="component" value="Chromosome"/>
</dbReference>
<gene>
    <name evidence="1" type="ORF">GCM10025865_06710</name>
</gene>
<sequence>MSSTCAPAPLFRDPVQDGATDPVLVRHLERGEWWLLYTQRRAQAPGPGVAWVHGSDVGVAVSTDRGLSWTYRGALGAAAGLPGDPTAPWRRDTYWAPEVVHAAGEYHLFLTVIAGVPDAWAGHDRRIVHLTSPDLERWTDHGPLP</sequence>
<dbReference type="EMBL" id="AP027729">
    <property type="protein sequence ID" value="BDZ41372.1"/>
    <property type="molecule type" value="Genomic_DNA"/>
</dbReference>
<evidence type="ECO:0000313" key="1">
    <source>
        <dbReference type="EMBL" id="BDZ41372.1"/>
    </source>
</evidence>
<proteinExistence type="predicted"/>
<dbReference type="RefSeq" id="WP_286218537.1">
    <property type="nucleotide sequence ID" value="NZ_AP027729.1"/>
</dbReference>
<evidence type="ECO:0000313" key="2">
    <source>
        <dbReference type="Proteomes" id="UP001321475"/>
    </source>
</evidence>
<protein>
    <submittedName>
        <fullName evidence="1">Uncharacterized protein</fullName>
    </submittedName>
</protein>
<dbReference type="Gene3D" id="2.115.10.20">
    <property type="entry name" value="Glycosyl hydrolase domain, family 43"/>
    <property type="match status" value="1"/>
</dbReference>
<dbReference type="InterPro" id="IPR023296">
    <property type="entry name" value="Glyco_hydro_beta-prop_sf"/>
</dbReference>